<dbReference type="OrthoDB" id="5508079at2"/>
<evidence type="ECO:0000259" key="3">
    <source>
        <dbReference type="Pfam" id="PF01478"/>
    </source>
</evidence>
<feature type="transmembrane region" description="Helical" evidence="2">
    <location>
        <begin position="44"/>
        <end position="69"/>
    </location>
</feature>
<proteinExistence type="inferred from homology"/>
<feature type="transmembrane region" description="Helical" evidence="2">
    <location>
        <begin position="145"/>
        <end position="165"/>
    </location>
</feature>
<dbReference type="PANTHER" id="PTHR30487">
    <property type="entry name" value="TYPE 4 PREPILIN-LIKE PROTEINS LEADER PEPTIDE-PROCESSING ENZYME"/>
    <property type="match status" value="1"/>
</dbReference>
<dbReference type="PANTHER" id="PTHR30487:SF0">
    <property type="entry name" value="PREPILIN LEADER PEPTIDASE_N-METHYLTRANSFERASE-RELATED"/>
    <property type="match status" value="1"/>
</dbReference>
<dbReference type="Gene3D" id="1.20.120.1220">
    <property type="match status" value="1"/>
</dbReference>
<dbReference type="GO" id="GO:0004190">
    <property type="term" value="F:aspartic-type endopeptidase activity"/>
    <property type="evidence" value="ECO:0007669"/>
    <property type="project" value="InterPro"/>
</dbReference>
<gene>
    <name evidence="4" type="ORF">DLM86_09175</name>
</gene>
<keyword evidence="2" id="KW-1133">Transmembrane helix</keyword>
<organism evidence="4 5">
    <name type="scientific">Paenibacillus flagellatus</name>
    <dbReference type="NCBI Taxonomy" id="2211139"/>
    <lineage>
        <taxon>Bacteria</taxon>
        <taxon>Bacillati</taxon>
        <taxon>Bacillota</taxon>
        <taxon>Bacilli</taxon>
        <taxon>Bacillales</taxon>
        <taxon>Paenibacillaceae</taxon>
        <taxon>Paenibacillus</taxon>
    </lineage>
</organism>
<comment type="caution">
    <text evidence="4">The sequence shown here is derived from an EMBL/GenBank/DDBJ whole genome shotgun (WGS) entry which is preliminary data.</text>
</comment>
<dbReference type="InterPro" id="IPR000045">
    <property type="entry name" value="Prepilin_IV_endopep_pep"/>
</dbReference>
<sequence>MAYAALILLLLASLYHDVKRCKIPNRYTAGGTVFGIVFHAWSGGWNGLAASATGFAAGFGLLLAVYVVGAVGAGDVKLFGAIGAIAGAPFAINGAINSILFAGAIGLIIVAKRGELAPRLRMTGTLLFHLLLLRDVKGLVRYKKSAAVFPFMYAVAPAVAFTAAYCAPTA</sequence>
<name>A0A2V5K8M6_9BACL</name>
<dbReference type="AlphaFoldDB" id="A0A2V5K8M6"/>
<dbReference type="InterPro" id="IPR050882">
    <property type="entry name" value="Prepilin_peptidase/N-MTase"/>
</dbReference>
<comment type="similarity">
    <text evidence="1">Belongs to the peptidase A24 family.</text>
</comment>
<dbReference type="GO" id="GO:0005886">
    <property type="term" value="C:plasma membrane"/>
    <property type="evidence" value="ECO:0007669"/>
    <property type="project" value="TreeGrafter"/>
</dbReference>
<keyword evidence="2" id="KW-0472">Membrane</keyword>
<feature type="domain" description="Prepilin type IV endopeptidase peptidase" evidence="3">
    <location>
        <begin position="5"/>
        <end position="107"/>
    </location>
</feature>
<dbReference type="GO" id="GO:0006465">
    <property type="term" value="P:signal peptide processing"/>
    <property type="evidence" value="ECO:0007669"/>
    <property type="project" value="TreeGrafter"/>
</dbReference>
<dbReference type="Pfam" id="PF01478">
    <property type="entry name" value="Peptidase_A24"/>
    <property type="match status" value="1"/>
</dbReference>
<dbReference type="Proteomes" id="UP000247476">
    <property type="component" value="Unassembled WGS sequence"/>
</dbReference>
<keyword evidence="2" id="KW-0812">Transmembrane</keyword>
<dbReference type="EMBL" id="QJVJ01000003">
    <property type="protein sequence ID" value="PYI55875.1"/>
    <property type="molecule type" value="Genomic_DNA"/>
</dbReference>
<evidence type="ECO:0000256" key="2">
    <source>
        <dbReference type="SAM" id="Phobius"/>
    </source>
</evidence>
<dbReference type="RefSeq" id="WP_110839675.1">
    <property type="nucleotide sequence ID" value="NZ_QJVJ01000003.1"/>
</dbReference>
<feature type="transmembrane region" description="Helical" evidence="2">
    <location>
        <begin position="81"/>
        <end position="110"/>
    </location>
</feature>
<evidence type="ECO:0000313" key="5">
    <source>
        <dbReference type="Proteomes" id="UP000247476"/>
    </source>
</evidence>
<keyword evidence="5" id="KW-1185">Reference proteome</keyword>
<protein>
    <submittedName>
        <fullName evidence="4">Prepilin peptidase</fullName>
    </submittedName>
</protein>
<evidence type="ECO:0000256" key="1">
    <source>
        <dbReference type="ARBA" id="ARBA00005801"/>
    </source>
</evidence>
<reference evidence="4 5" key="1">
    <citation type="submission" date="2018-05" db="EMBL/GenBank/DDBJ databases">
        <title>Paenibacillus flagellatus sp. nov., isolated from selenium mineral soil.</title>
        <authorList>
            <person name="Dai X."/>
        </authorList>
    </citation>
    <scope>NUCLEOTIDE SEQUENCE [LARGE SCALE GENOMIC DNA]</scope>
    <source>
        <strain evidence="4 5">DXL2</strain>
    </source>
</reference>
<evidence type="ECO:0000313" key="4">
    <source>
        <dbReference type="EMBL" id="PYI55875.1"/>
    </source>
</evidence>
<accession>A0A2V5K8M6</accession>